<evidence type="ECO:0000259" key="2">
    <source>
        <dbReference type="Pfam" id="PF07978"/>
    </source>
</evidence>
<evidence type="ECO:0000256" key="1">
    <source>
        <dbReference type="SAM" id="SignalP"/>
    </source>
</evidence>
<dbReference type="Gene3D" id="3.30.70.100">
    <property type="match status" value="2"/>
</dbReference>
<dbReference type="InterPro" id="IPR011008">
    <property type="entry name" value="Dimeric_a/b-barrel"/>
</dbReference>
<feature type="signal peptide" evidence="1">
    <location>
        <begin position="1"/>
        <end position="21"/>
    </location>
</feature>
<name>A0A437PUF8_9BACT</name>
<dbReference type="OrthoDB" id="192769at2"/>
<reference evidence="3 4" key="1">
    <citation type="submission" date="2019-01" db="EMBL/GenBank/DDBJ databases">
        <authorList>
            <person name="Chen W.-M."/>
        </authorList>
    </citation>
    <scope>NUCLEOTIDE SEQUENCE [LARGE SCALE GENOMIC DNA]</scope>
    <source>
        <strain evidence="3 4">FSY-15</strain>
    </source>
</reference>
<dbReference type="InterPro" id="IPR012577">
    <property type="entry name" value="NIPSNAP"/>
</dbReference>
<dbReference type="EMBL" id="SACY01000002">
    <property type="protein sequence ID" value="RVU25899.1"/>
    <property type="molecule type" value="Genomic_DNA"/>
</dbReference>
<keyword evidence="1" id="KW-0732">Signal</keyword>
<dbReference type="Pfam" id="PF07978">
    <property type="entry name" value="NIPSNAP"/>
    <property type="match status" value="2"/>
</dbReference>
<gene>
    <name evidence="3" type="ORF">EOJ36_05630</name>
</gene>
<proteinExistence type="predicted"/>
<dbReference type="Proteomes" id="UP000282832">
    <property type="component" value="Unassembled WGS sequence"/>
</dbReference>
<keyword evidence="4" id="KW-1185">Reference proteome</keyword>
<dbReference type="AlphaFoldDB" id="A0A437PUF8"/>
<feature type="chain" id="PRO_5019084617" evidence="1">
    <location>
        <begin position="22"/>
        <end position="250"/>
    </location>
</feature>
<protein>
    <submittedName>
        <fullName evidence="3">NIPSNAP family containing protein</fullName>
    </submittedName>
</protein>
<dbReference type="SUPFAM" id="SSF54909">
    <property type="entry name" value="Dimeric alpha+beta barrel"/>
    <property type="match status" value="2"/>
</dbReference>
<evidence type="ECO:0000313" key="3">
    <source>
        <dbReference type="EMBL" id="RVU25899.1"/>
    </source>
</evidence>
<sequence>MKKFISVLAITLSLFSFQAFSQEYYEMRTYHMKFGGRVAVLENYISKALIPALNKQGVSKVGVFKDLGKPEPVVLVVVIPFKDLNAYSAYKEKLAADTEYNTIAKPYFETVGNDKPLYERVSTYFGKAFEGFKSFQLPTTSASRIFEWRTYEAYNEDALRRKIQMFNEEELKIFDKVGLHNVMFSEVLAGENTPCLSYFISFDSMKERDENWAKFSADPDWKRIVSDPRFANSHSRTVRRFLEPTAYSQW</sequence>
<evidence type="ECO:0000313" key="4">
    <source>
        <dbReference type="Proteomes" id="UP000282832"/>
    </source>
</evidence>
<organism evidence="3 4">
    <name type="scientific">Sandaracinomonas limnophila</name>
    <dbReference type="NCBI Taxonomy" id="1862386"/>
    <lineage>
        <taxon>Bacteria</taxon>
        <taxon>Pseudomonadati</taxon>
        <taxon>Bacteroidota</taxon>
        <taxon>Cytophagia</taxon>
        <taxon>Cytophagales</taxon>
        <taxon>Flectobacillaceae</taxon>
        <taxon>Sandaracinomonas</taxon>
    </lineage>
</organism>
<accession>A0A437PUF8</accession>
<dbReference type="RefSeq" id="WP_127803216.1">
    <property type="nucleotide sequence ID" value="NZ_SACY01000002.1"/>
</dbReference>
<feature type="domain" description="NIPSNAP" evidence="2">
    <location>
        <begin position="25"/>
        <end position="105"/>
    </location>
</feature>
<comment type="caution">
    <text evidence="3">The sequence shown here is derived from an EMBL/GenBank/DDBJ whole genome shotgun (WGS) entry which is preliminary data.</text>
</comment>
<feature type="domain" description="NIPSNAP" evidence="2">
    <location>
        <begin position="147"/>
        <end position="249"/>
    </location>
</feature>